<feature type="compositionally biased region" description="Polar residues" evidence="1">
    <location>
        <begin position="1"/>
        <end position="10"/>
    </location>
</feature>
<dbReference type="EMBL" id="FOCX01000026">
    <property type="protein sequence ID" value="SEO98908.1"/>
    <property type="molecule type" value="Genomic_DNA"/>
</dbReference>
<evidence type="ECO:0000256" key="1">
    <source>
        <dbReference type="SAM" id="MobiDB-lite"/>
    </source>
</evidence>
<feature type="region of interest" description="Disordered" evidence="1">
    <location>
        <begin position="1"/>
        <end position="33"/>
    </location>
</feature>
<evidence type="ECO:0000259" key="2">
    <source>
        <dbReference type="Pfam" id="PF04266"/>
    </source>
</evidence>
<evidence type="ECO:0000313" key="4">
    <source>
        <dbReference type="Proteomes" id="UP000198775"/>
    </source>
</evidence>
<feature type="compositionally biased region" description="Basic and acidic residues" evidence="1">
    <location>
        <begin position="11"/>
        <end position="21"/>
    </location>
</feature>
<accession>A0A1H8U8C9</accession>
<organism evidence="3 4">
    <name type="scientific">Halorientalis persicus</name>
    <dbReference type="NCBI Taxonomy" id="1367881"/>
    <lineage>
        <taxon>Archaea</taxon>
        <taxon>Methanobacteriati</taxon>
        <taxon>Methanobacteriota</taxon>
        <taxon>Stenosarchaea group</taxon>
        <taxon>Halobacteria</taxon>
        <taxon>Halobacteriales</taxon>
        <taxon>Haloarculaceae</taxon>
        <taxon>Halorientalis</taxon>
    </lineage>
</organism>
<protein>
    <recommendedName>
        <fullName evidence="2">ASCH domain-containing protein</fullName>
    </recommendedName>
</protein>
<gene>
    <name evidence="3" type="ORF">SAMN05216388_10261</name>
</gene>
<name>A0A1H8U8C9_9EURY</name>
<proteinExistence type="predicted"/>
<dbReference type="Proteomes" id="UP000198775">
    <property type="component" value="Unassembled WGS sequence"/>
</dbReference>
<dbReference type="RefSeq" id="WP_139203603.1">
    <property type="nucleotide sequence ID" value="NZ_FOCX01000026.1"/>
</dbReference>
<feature type="domain" description="ASCH" evidence="2">
    <location>
        <begin position="40"/>
        <end position="137"/>
    </location>
</feature>
<dbReference type="AlphaFoldDB" id="A0A1H8U8C9"/>
<dbReference type="InterPro" id="IPR007374">
    <property type="entry name" value="ASCH_domain"/>
</dbReference>
<reference evidence="4" key="1">
    <citation type="submission" date="2016-10" db="EMBL/GenBank/DDBJ databases">
        <authorList>
            <person name="Varghese N."/>
            <person name="Submissions S."/>
        </authorList>
    </citation>
    <scope>NUCLEOTIDE SEQUENCE [LARGE SCALE GENOMIC DNA]</scope>
    <source>
        <strain evidence="4">IBRC-M 10043</strain>
    </source>
</reference>
<evidence type="ECO:0000313" key="3">
    <source>
        <dbReference type="EMBL" id="SEO98908.1"/>
    </source>
</evidence>
<keyword evidence="4" id="KW-1185">Reference proteome</keyword>
<dbReference type="OrthoDB" id="350979at2157"/>
<dbReference type="Pfam" id="PF04266">
    <property type="entry name" value="ASCH"/>
    <property type="match status" value="1"/>
</dbReference>
<sequence>MTERPSQSTAGEEKDSERTENNGEPSSSPLRIKFDSVHIQPILDQEKTVTARLGSKYQSVHTGDTIVLCDETGEEVGRATVDLIGEHDAAYFARVAGEAHYEGHRSYRKVGQFLDQMRQYYPEKEIGPETEVVAISWTNVTVADEYDGGREAWRDGRTEAHESTTSPHNPDNNHV</sequence>